<feature type="transmembrane region" description="Helical" evidence="1">
    <location>
        <begin position="39"/>
        <end position="63"/>
    </location>
</feature>
<name>A0A0U1QQM2_9BACL</name>
<keyword evidence="1" id="KW-1133">Transmembrane helix</keyword>
<evidence type="ECO:0000313" key="3">
    <source>
        <dbReference type="Proteomes" id="UP000035553"/>
    </source>
</evidence>
<evidence type="ECO:0000313" key="2">
    <source>
        <dbReference type="EMBL" id="KLI02926.1"/>
    </source>
</evidence>
<dbReference type="RefSeq" id="WP_010026560.1">
    <property type="nucleotide sequence ID" value="NZ_AFVQ02000066.1"/>
</dbReference>
<gene>
    <name evidence="2" type="ORF">SINU_05220</name>
</gene>
<keyword evidence="1" id="KW-0472">Membrane</keyword>
<dbReference type="Proteomes" id="UP000035553">
    <property type="component" value="Unassembled WGS sequence"/>
</dbReference>
<comment type="caution">
    <text evidence="2">The sequence shown here is derived from an EMBL/GenBank/DDBJ whole genome shotgun (WGS) entry which is preliminary data.</text>
</comment>
<organism evidence="2 3">
    <name type="scientific">Sporolactobacillus inulinus CASD</name>
    <dbReference type="NCBI Taxonomy" id="1069536"/>
    <lineage>
        <taxon>Bacteria</taxon>
        <taxon>Bacillati</taxon>
        <taxon>Bacillota</taxon>
        <taxon>Bacilli</taxon>
        <taxon>Bacillales</taxon>
        <taxon>Sporolactobacillaceae</taxon>
        <taxon>Sporolactobacillus</taxon>
    </lineage>
</organism>
<dbReference type="STRING" id="1069536.SINU_05220"/>
<evidence type="ECO:0000256" key="1">
    <source>
        <dbReference type="SAM" id="Phobius"/>
    </source>
</evidence>
<dbReference type="EMBL" id="AFVQ02000066">
    <property type="protein sequence ID" value="KLI02926.1"/>
    <property type="molecule type" value="Genomic_DNA"/>
</dbReference>
<proteinExistence type="predicted"/>
<accession>A0A0U1QQM2</accession>
<feature type="transmembrane region" description="Helical" evidence="1">
    <location>
        <begin position="6"/>
        <end position="27"/>
    </location>
</feature>
<keyword evidence="1" id="KW-0812">Transmembrane</keyword>
<protein>
    <submittedName>
        <fullName evidence="2">Uncharacterized protein</fullName>
    </submittedName>
</protein>
<dbReference type="OrthoDB" id="2972480at2"/>
<sequence length="97" mass="11213">MEKIIMFTNSMTVVAFFVVIGLVLSVAKEGKDERAVIMAYRLFRFLFVFLCGLLSLIILLTSWRTLDYVTLRVCLTTSMSLTVLAGFVYWLIIRKKY</sequence>
<feature type="transmembrane region" description="Helical" evidence="1">
    <location>
        <begin position="69"/>
        <end position="92"/>
    </location>
</feature>
<dbReference type="AlphaFoldDB" id="A0A0U1QQM2"/>
<reference evidence="2 3" key="1">
    <citation type="journal article" date="2011" name="J. Bacteriol.">
        <title>Draft genome sequence of Sporolactobacillus inulinus strain CASD, an efficient D-lactic acid-producing bacterium with high-concentration lactate tolerance capability.</title>
        <authorList>
            <person name="Yu B."/>
            <person name="Su F."/>
            <person name="Wang L."/>
            <person name="Xu K."/>
            <person name="Zhao B."/>
            <person name="Xu P."/>
        </authorList>
    </citation>
    <scope>NUCLEOTIDE SEQUENCE [LARGE SCALE GENOMIC DNA]</scope>
    <source>
        <strain evidence="2 3">CASD</strain>
    </source>
</reference>
<keyword evidence="3" id="KW-1185">Reference proteome</keyword>